<comment type="caution">
    <text evidence="1">The sequence shown here is derived from an EMBL/GenBank/DDBJ whole genome shotgun (WGS) entry which is preliminary data.</text>
</comment>
<organism evidence="1 2">
    <name type="scientific">Hyalomma asiaticum</name>
    <name type="common">Tick</name>
    <dbReference type="NCBI Taxonomy" id="266040"/>
    <lineage>
        <taxon>Eukaryota</taxon>
        <taxon>Metazoa</taxon>
        <taxon>Ecdysozoa</taxon>
        <taxon>Arthropoda</taxon>
        <taxon>Chelicerata</taxon>
        <taxon>Arachnida</taxon>
        <taxon>Acari</taxon>
        <taxon>Parasitiformes</taxon>
        <taxon>Ixodida</taxon>
        <taxon>Ixodoidea</taxon>
        <taxon>Ixodidae</taxon>
        <taxon>Hyalomminae</taxon>
        <taxon>Hyalomma</taxon>
    </lineage>
</organism>
<dbReference type="EMBL" id="CM023482">
    <property type="protein sequence ID" value="KAH6939144.1"/>
    <property type="molecule type" value="Genomic_DNA"/>
</dbReference>
<reference evidence="1" key="1">
    <citation type="submission" date="2020-05" db="EMBL/GenBank/DDBJ databases">
        <title>Large-scale comparative analyses of tick genomes elucidate their genetic diversity and vector capacities.</title>
        <authorList>
            <person name="Jia N."/>
            <person name="Wang J."/>
            <person name="Shi W."/>
            <person name="Du L."/>
            <person name="Sun Y."/>
            <person name="Zhan W."/>
            <person name="Jiang J."/>
            <person name="Wang Q."/>
            <person name="Zhang B."/>
            <person name="Ji P."/>
            <person name="Sakyi L.B."/>
            <person name="Cui X."/>
            <person name="Yuan T."/>
            <person name="Jiang B."/>
            <person name="Yang W."/>
            <person name="Lam T.T.-Y."/>
            <person name="Chang Q."/>
            <person name="Ding S."/>
            <person name="Wang X."/>
            <person name="Zhu J."/>
            <person name="Ruan X."/>
            <person name="Zhao L."/>
            <person name="Wei J."/>
            <person name="Que T."/>
            <person name="Du C."/>
            <person name="Cheng J."/>
            <person name="Dai P."/>
            <person name="Han X."/>
            <person name="Huang E."/>
            <person name="Gao Y."/>
            <person name="Liu J."/>
            <person name="Shao H."/>
            <person name="Ye R."/>
            <person name="Li L."/>
            <person name="Wei W."/>
            <person name="Wang X."/>
            <person name="Wang C."/>
            <person name="Yang T."/>
            <person name="Huo Q."/>
            <person name="Li W."/>
            <person name="Guo W."/>
            <person name="Chen H."/>
            <person name="Zhou L."/>
            <person name="Ni X."/>
            <person name="Tian J."/>
            <person name="Zhou Y."/>
            <person name="Sheng Y."/>
            <person name="Liu T."/>
            <person name="Pan Y."/>
            <person name="Xia L."/>
            <person name="Li J."/>
            <person name="Zhao F."/>
            <person name="Cao W."/>
        </authorList>
    </citation>
    <scope>NUCLEOTIDE SEQUENCE</scope>
    <source>
        <strain evidence="1">Hyas-2018</strain>
    </source>
</reference>
<name>A0ACB7T2L7_HYAAI</name>
<keyword evidence="2" id="KW-1185">Reference proteome</keyword>
<proteinExistence type="predicted"/>
<accession>A0ACB7T2L7</accession>
<evidence type="ECO:0000313" key="2">
    <source>
        <dbReference type="Proteomes" id="UP000821845"/>
    </source>
</evidence>
<dbReference type="Proteomes" id="UP000821845">
    <property type="component" value="Chromosome 2"/>
</dbReference>
<sequence length="190" mass="20771">MPDRFHGGFRFGGPYLRLRSLPSRSCLYAWHVAYRQFAYHAQRNMVPSISLTPKLCRCRDVSPRLPDEPYVQCIPDSVLCVQHYTYGGRIPCNTRARVSNRGRDNGLLPRQQCLLHGAGKKPGREGFLDPQPCAPARGSAPREARLHRSGPVGVVWAPSALAAAANALKQFAVDAAATKTVAAEAGTHVV</sequence>
<protein>
    <submittedName>
        <fullName evidence="1">Uncharacterized protein</fullName>
    </submittedName>
</protein>
<gene>
    <name evidence="1" type="ORF">HPB50_016116</name>
</gene>
<evidence type="ECO:0000313" key="1">
    <source>
        <dbReference type="EMBL" id="KAH6939144.1"/>
    </source>
</evidence>